<evidence type="ECO:0000256" key="1">
    <source>
        <dbReference type="SAM" id="MobiDB-lite"/>
    </source>
</evidence>
<feature type="region of interest" description="Disordered" evidence="1">
    <location>
        <begin position="1"/>
        <end position="40"/>
    </location>
</feature>
<organism evidence="2 3">
    <name type="scientific">Zea mays</name>
    <name type="common">Maize</name>
    <dbReference type="NCBI Taxonomy" id="4577"/>
    <lineage>
        <taxon>Eukaryota</taxon>
        <taxon>Viridiplantae</taxon>
        <taxon>Streptophyta</taxon>
        <taxon>Embryophyta</taxon>
        <taxon>Tracheophyta</taxon>
        <taxon>Spermatophyta</taxon>
        <taxon>Magnoliopsida</taxon>
        <taxon>Liliopsida</taxon>
        <taxon>Poales</taxon>
        <taxon>Poaceae</taxon>
        <taxon>PACMAD clade</taxon>
        <taxon>Panicoideae</taxon>
        <taxon>Andropogonodae</taxon>
        <taxon>Andropogoneae</taxon>
        <taxon>Tripsacinae</taxon>
        <taxon>Zea</taxon>
    </lineage>
</organism>
<dbReference type="EnsemblPlants" id="Zm00001eb219780_T001">
    <property type="protein sequence ID" value="Zm00001eb219780_P001"/>
    <property type="gene ID" value="Zm00001eb219780"/>
</dbReference>
<accession>A0A804PA54</accession>
<reference evidence="2" key="3">
    <citation type="submission" date="2021-05" db="UniProtKB">
        <authorList>
            <consortium name="EnsemblPlants"/>
        </authorList>
    </citation>
    <scope>IDENTIFICATION</scope>
    <source>
        <strain evidence="2">cv. B73</strain>
    </source>
</reference>
<dbReference type="InParanoid" id="A0A804PA54"/>
<dbReference type="Proteomes" id="UP000007305">
    <property type="component" value="Chromosome 5"/>
</dbReference>
<dbReference type="AlphaFoldDB" id="A0A804PA54"/>
<evidence type="ECO:0000313" key="3">
    <source>
        <dbReference type="Proteomes" id="UP000007305"/>
    </source>
</evidence>
<sequence length="100" mass="10728">MYTSTAGAARRTSSRISTADADAIRVPHGTDASPRMLSSCPLTTASPWPVDDAPSSGLSSLLSPPPPALPIVRVYILRVYQDGSGRRRVYIYVPRRCGVL</sequence>
<reference evidence="2" key="2">
    <citation type="submission" date="2019-07" db="EMBL/GenBank/DDBJ databases">
        <authorList>
            <person name="Seetharam A."/>
            <person name="Woodhouse M."/>
            <person name="Cannon E."/>
        </authorList>
    </citation>
    <scope>NUCLEOTIDE SEQUENCE [LARGE SCALE GENOMIC DNA]</scope>
    <source>
        <strain evidence="2">cv. B73</strain>
    </source>
</reference>
<name>A0A804PA54_MAIZE</name>
<reference evidence="3" key="1">
    <citation type="journal article" date="2009" name="Science">
        <title>The B73 maize genome: complexity, diversity, and dynamics.</title>
        <authorList>
            <person name="Schnable P.S."/>
            <person name="Ware D."/>
            <person name="Fulton R.S."/>
            <person name="Stein J.C."/>
            <person name="Wei F."/>
            <person name="Pasternak S."/>
            <person name="Liang C."/>
            <person name="Zhang J."/>
            <person name="Fulton L."/>
            <person name="Graves T.A."/>
            <person name="Minx P."/>
            <person name="Reily A.D."/>
            <person name="Courtney L."/>
            <person name="Kruchowski S.S."/>
            <person name="Tomlinson C."/>
            <person name="Strong C."/>
            <person name="Delehaunty K."/>
            <person name="Fronick C."/>
            <person name="Courtney B."/>
            <person name="Rock S.M."/>
            <person name="Belter E."/>
            <person name="Du F."/>
            <person name="Kim K."/>
            <person name="Abbott R.M."/>
            <person name="Cotton M."/>
            <person name="Levy A."/>
            <person name="Marchetto P."/>
            <person name="Ochoa K."/>
            <person name="Jackson S.M."/>
            <person name="Gillam B."/>
            <person name="Chen W."/>
            <person name="Yan L."/>
            <person name="Higginbotham J."/>
            <person name="Cardenas M."/>
            <person name="Waligorski J."/>
            <person name="Applebaum E."/>
            <person name="Phelps L."/>
            <person name="Falcone J."/>
            <person name="Kanchi K."/>
            <person name="Thane T."/>
            <person name="Scimone A."/>
            <person name="Thane N."/>
            <person name="Henke J."/>
            <person name="Wang T."/>
            <person name="Ruppert J."/>
            <person name="Shah N."/>
            <person name="Rotter K."/>
            <person name="Hodges J."/>
            <person name="Ingenthron E."/>
            <person name="Cordes M."/>
            <person name="Kohlberg S."/>
            <person name="Sgro J."/>
            <person name="Delgado B."/>
            <person name="Mead K."/>
            <person name="Chinwalla A."/>
            <person name="Leonard S."/>
            <person name="Crouse K."/>
            <person name="Collura K."/>
            <person name="Kudrna D."/>
            <person name="Currie J."/>
            <person name="He R."/>
            <person name="Angelova A."/>
            <person name="Rajasekar S."/>
            <person name="Mueller T."/>
            <person name="Lomeli R."/>
            <person name="Scara G."/>
            <person name="Ko A."/>
            <person name="Delaney K."/>
            <person name="Wissotski M."/>
            <person name="Lopez G."/>
            <person name="Campos D."/>
            <person name="Braidotti M."/>
            <person name="Ashley E."/>
            <person name="Golser W."/>
            <person name="Kim H."/>
            <person name="Lee S."/>
            <person name="Lin J."/>
            <person name="Dujmic Z."/>
            <person name="Kim W."/>
            <person name="Talag J."/>
            <person name="Zuccolo A."/>
            <person name="Fan C."/>
            <person name="Sebastian A."/>
            <person name="Kramer M."/>
            <person name="Spiegel L."/>
            <person name="Nascimento L."/>
            <person name="Zutavern T."/>
            <person name="Miller B."/>
            <person name="Ambroise C."/>
            <person name="Muller S."/>
            <person name="Spooner W."/>
            <person name="Narechania A."/>
            <person name="Ren L."/>
            <person name="Wei S."/>
            <person name="Kumari S."/>
            <person name="Faga B."/>
            <person name="Levy M.J."/>
            <person name="McMahan L."/>
            <person name="Van Buren P."/>
            <person name="Vaughn M.W."/>
            <person name="Ying K."/>
            <person name="Yeh C.-T."/>
            <person name="Emrich S.J."/>
            <person name="Jia Y."/>
            <person name="Kalyanaraman A."/>
            <person name="Hsia A.-P."/>
            <person name="Barbazuk W.B."/>
            <person name="Baucom R.S."/>
            <person name="Brutnell T.P."/>
            <person name="Carpita N.C."/>
            <person name="Chaparro C."/>
            <person name="Chia J.-M."/>
            <person name="Deragon J.-M."/>
            <person name="Estill J.C."/>
            <person name="Fu Y."/>
            <person name="Jeddeloh J.A."/>
            <person name="Han Y."/>
            <person name="Lee H."/>
            <person name="Li P."/>
            <person name="Lisch D.R."/>
            <person name="Liu S."/>
            <person name="Liu Z."/>
            <person name="Nagel D.H."/>
            <person name="McCann M.C."/>
            <person name="SanMiguel P."/>
            <person name="Myers A.M."/>
            <person name="Nettleton D."/>
            <person name="Nguyen J."/>
            <person name="Penning B.W."/>
            <person name="Ponnala L."/>
            <person name="Schneider K.L."/>
            <person name="Schwartz D.C."/>
            <person name="Sharma A."/>
            <person name="Soderlund C."/>
            <person name="Springer N.M."/>
            <person name="Sun Q."/>
            <person name="Wang H."/>
            <person name="Waterman M."/>
            <person name="Westerman R."/>
            <person name="Wolfgruber T.K."/>
            <person name="Yang L."/>
            <person name="Yu Y."/>
            <person name="Zhang L."/>
            <person name="Zhou S."/>
            <person name="Zhu Q."/>
            <person name="Bennetzen J.L."/>
            <person name="Dawe R.K."/>
            <person name="Jiang J."/>
            <person name="Jiang N."/>
            <person name="Presting G.G."/>
            <person name="Wessler S.R."/>
            <person name="Aluru S."/>
            <person name="Martienssen R.A."/>
            <person name="Clifton S.W."/>
            <person name="McCombie W.R."/>
            <person name="Wing R.A."/>
            <person name="Wilson R.K."/>
        </authorList>
    </citation>
    <scope>NUCLEOTIDE SEQUENCE [LARGE SCALE GENOMIC DNA]</scope>
    <source>
        <strain evidence="3">cv. B73</strain>
    </source>
</reference>
<proteinExistence type="predicted"/>
<protein>
    <submittedName>
        <fullName evidence="2">Uncharacterized protein</fullName>
    </submittedName>
</protein>
<evidence type="ECO:0000313" key="2">
    <source>
        <dbReference type="EnsemblPlants" id="Zm00001eb219780_P001"/>
    </source>
</evidence>
<keyword evidence="3" id="KW-1185">Reference proteome</keyword>
<dbReference type="Gramene" id="Zm00001eb219780_T001">
    <property type="protein sequence ID" value="Zm00001eb219780_P001"/>
    <property type="gene ID" value="Zm00001eb219780"/>
</dbReference>